<dbReference type="Proteomes" id="UP000780875">
    <property type="component" value="Unassembled WGS sequence"/>
</dbReference>
<comment type="caution">
    <text evidence="5">The sequence shown here is derived from an EMBL/GenBank/DDBJ whole genome shotgun (WGS) entry which is preliminary data.</text>
</comment>
<organism evidence="5 6">
    <name type="scientific">Nocardioides mangrovi</name>
    <dbReference type="NCBI Taxonomy" id="2874580"/>
    <lineage>
        <taxon>Bacteria</taxon>
        <taxon>Bacillati</taxon>
        <taxon>Actinomycetota</taxon>
        <taxon>Actinomycetes</taxon>
        <taxon>Propionibacteriales</taxon>
        <taxon>Nocardioidaceae</taxon>
        <taxon>Nocardioides</taxon>
    </lineage>
</organism>
<dbReference type="PANTHER" id="PTHR43792">
    <property type="entry name" value="GNAT FAMILY, PUTATIVE (AFU_ORTHOLOGUE AFUA_3G00765)-RELATED-RELATED"/>
    <property type="match status" value="1"/>
</dbReference>
<proteinExistence type="inferred from homology"/>
<protein>
    <submittedName>
        <fullName evidence="5">GNAT family N-acetyltransferase</fullName>
    </submittedName>
</protein>
<sequence length="179" mass="20083">MLAEGYELRPLAIEDAGERAAAYGRNREHLAPWDPVRPESFFTVEGQAADITRQIGEQASGKRHVFCLWHDGRIVGQVALDNVVRGVLQSGTVGYWLDHEHLGRGLATGMVRHVEQYARGIGMHRLEAGTMLHNTASQAVLRRAGFQQYGVAERFLFIGGRWVDHVLFQLILHDDPPTY</sequence>
<dbReference type="CDD" id="cd04301">
    <property type="entry name" value="NAT_SF"/>
    <property type="match status" value="1"/>
</dbReference>
<evidence type="ECO:0000256" key="2">
    <source>
        <dbReference type="ARBA" id="ARBA00023315"/>
    </source>
</evidence>
<gene>
    <name evidence="5" type="ORF">K8U61_19025</name>
</gene>
<evidence type="ECO:0000256" key="1">
    <source>
        <dbReference type="ARBA" id="ARBA00022679"/>
    </source>
</evidence>
<keyword evidence="2" id="KW-0012">Acyltransferase</keyword>
<dbReference type="EMBL" id="JAIQZJ010000013">
    <property type="protein sequence ID" value="MBZ5740275.1"/>
    <property type="molecule type" value="Genomic_DNA"/>
</dbReference>
<dbReference type="Pfam" id="PF13302">
    <property type="entry name" value="Acetyltransf_3"/>
    <property type="match status" value="1"/>
</dbReference>
<dbReference type="PANTHER" id="PTHR43792:SF8">
    <property type="entry name" value="[RIBOSOMAL PROTEIN US5]-ALANINE N-ACETYLTRANSFERASE"/>
    <property type="match status" value="1"/>
</dbReference>
<evidence type="ECO:0000313" key="5">
    <source>
        <dbReference type="EMBL" id="MBZ5740275.1"/>
    </source>
</evidence>
<accession>A0ABS7UGY8</accession>
<dbReference type="Gene3D" id="3.40.630.30">
    <property type="match status" value="1"/>
</dbReference>
<dbReference type="PROSITE" id="PS51186">
    <property type="entry name" value="GNAT"/>
    <property type="match status" value="1"/>
</dbReference>
<evidence type="ECO:0000256" key="3">
    <source>
        <dbReference type="ARBA" id="ARBA00038502"/>
    </source>
</evidence>
<comment type="similarity">
    <text evidence="3">Belongs to the acetyltransferase family. RimJ subfamily.</text>
</comment>
<reference evidence="5 6" key="1">
    <citation type="submission" date="2021-09" db="EMBL/GenBank/DDBJ databases">
        <title>Whole genome sequence of Nocardioides sp. GBK3QG-3.</title>
        <authorList>
            <person name="Tuo L."/>
        </authorList>
    </citation>
    <scope>NUCLEOTIDE SEQUENCE [LARGE SCALE GENOMIC DNA]</scope>
    <source>
        <strain evidence="5 6">GBK3QG-3</strain>
    </source>
</reference>
<dbReference type="SUPFAM" id="SSF55729">
    <property type="entry name" value="Acyl-CoA N-acyltransferases (Nat)"/>
    <property type="match status" value="1"/>
</dbReference>
<dbReference type="InterPro" id="IPR000182">
    <property type="entry name" value="GNAT_dom"/>
</dbReference>
<feature type="domain" description="N-acetyltransferase" evidence="4">
    <location>
        <begin position="11"/>
        <end position="173"/>
    </location>
</feature>
<evidence type="ECO:0000313" key="6">
    <source>
        <dbReference type="Proteomes" id="UP000780875"/>
    </source>
</evidence>
<dbReference type="InterPro" id="IPR051531">
    <property type="entry name" value="N-acetyltransferase"/>
</dbReference>
<dbReference type="RefSeq" id="WP_224124637.1">
    <property type="nucleotide sequence ID" value="NZ_JAIQZJ010000013.1"/>
</dbReference>
<evidence type="ECO:0000259" key="4">
    <source>
        <dbReference type="PROSITE" id="PS51186"/>
    </source>
</evidence>
<name>A0ABS7UGY8_9ACTN</name>
<keyword evidence="6" id="KW-1185">Reference proteome</keyword>
<dbReference type="InterPro" id="IPR016181">
    <property type="entry name" value="Acyl_CoA_acyltransferase"/>
</dbReference>
<keyword evidence="1" id="KW-0808">Transferase</keyword>